<dbReference type="RefSeq" id="WP_124236689.1">
    <property type="nucleotide sequence ID" value="NZ_JBHUFI010000016.1"/>
</dbReference>
<organism evidence="3 4">
    <name type="scientific">Aeromicrobium camelliae</name>
    <dbReference type="NCBI Taxonomy" id="1538144"/>
    <lineage>
        <taxon>Bacteria</taxon>
        <taxon>Bacillati</taxon>
        <taxon>Actinomycetota</taxon>
        <taxon>Actinomycetes</taxon>
        <taxon>Propionibacteriales</taxon>
        <taxon>Nocardioidaceae</taxon>
        <taxon>Aeromicrobium</taxon>
    </lineage>
</organism>
<feature type="transmembrane region" description="Helical" evidence="2">
    <location>
        <begin position="79"/>
        <end position="99"/>
    </location>
</feature>
<keyword evidence="2" id="KW-0812">Transmembrane</keyword>
<feature type="transmembrane region" description="Helical" evidence="2">
    <location>
        <begin position="179"/>
        <end position="197"/>
    </location>
</feature>
<evidence type="ECO:0000256" key="2">
    <source>
        <dbReference type="SAM" id="Phobius"/>
    </source>
</evidence>
<feature type="compositionally biased region" description="Basic residues" evidence="1">
    <location>
        <begin position="201"/>
        <end position="212"/>
    </location>
</feature>
<comment type="caution">
    <text evidence="3">The sequence shown here is derived from an EMBL/GenBank/DDBJ whole genome shotgun (WGS) entry which is preliminary data.</text>
</comment>
<accession>A0A3N6X2Y8</accession>
<feature type="transmembrane region" description="Helical" evidence="2">
    <location>
        <begin position="111"/>
        <end position="133"/>
    </location>
</feature>
<feature type="region of interest" description="Disordered" evidence="1">
    <location>
        <begin position="201"/>
        <end position="220"/>
    </location>
</feature>
<proteinExistence type="predicted"/>
<evidence type="ECO:0000313" key="3">
    <source>
        <dbReference type="EMBL" id="RQN08003.1"/>
    </source>
</evidence>
<feature type="transmembrane region" description="Helical" evidence="2">
    <location>
        <begin position="145"/>
        <end position="167"/>
    </location>
</feature>
<name>A0A3N6X2Y8_9ACTN</name>
<keyword evidence="2" id="KW-0472">Membrane</keyword>
<dbReference type="EMBL" id="RQJX01000009">
    <property type="protein sequence ID" value="RQN08003.1"/>
    <property type="molecule type" value="Genomic_DNA"/>
</dbReference>
<dbReference type="AlphaFoldDB" id="A0A3N6X2Y8"/>
<evidence type="ECO:0000313" key="4">
    <source>
        <dbReference type="Proteomes" id="UP000275225"/>
    </source>
</evidence>
<evidence type="ECO:0000256" key="1">
    <source>
        <dbReference type="SAM" id="MobiDB-lite"/>
    </source>
</evidence>
<dbReference type="Proteomes" id="UP000275225">
    <property type="component" value="Unassembled WGS sequence"/>
</dbReference>
<protein>
    <submittedName>
        <fullName evidence="3">Uncharacterized protein</fullName>
    </submittedName>
</protein>
<sequence length="294" mass="31562">MRSSVVRLAGDDTAIATVVSRASALIPAGRAARHGSERAWVDRVIDLALLRAEIVRRMAAEGRGERSAVTSSAPRQPPLWWTVYIVGVVAGFVGTAVTLPPKGRDTQDPVLMMTIAEPAVVVGAGVLLLLAMLPLPAAVRQSPSMLPAAVLVAVVAVLAGLLMSLRYGAMVEAVGARPVLSWSLSVAALLVASGVLAGRRHATGGKPARPRTRAQDGVREARRRAQRLARELSYTPRRPGELERSWARVLDDLDGSVEPAVVEQARELGPFAYIVWAYYDGDLALPRLRNLRRR</sequence>
<reference evidence="3 4" key="1">
    <citation type="submission" date="2018-11" db="EMBL/GenBank/DDBJ databases">
        <authorList>
            <person name="Li F."/>
        </authorList>
    </citation>
    <scope>NUCLEOTIDE SEQUENCE [LARGE SCALE GENOMIC DNA]</scope>
    <source>
        <strain evidence="3 4">YS17T</strain>
    </source>
</reference>
<keyword evidence="4" id="KW-1185">Reference proteome</keyword>
<gene>
    <name evidence="3" type="ORF">EHW97_08210</name>
</gene>
<keyword evidence="2" id="KW-1133">Transmembrane helix</keyword>